<dbReference type="GO" id="GO:0050661">
    <property type="term" value="F:NADP binding"/>
    <property type="evidence" value="ECO:0007669"/>
    <property type="project" value="InterPro"/>
</dbReference>
<protein>
    <recommendedName>
        <fullName evidence="8">FAD protein</fullName>
    </recommendedName>
</protein>
<evidence type="ECO:0000256" key="2">
    <source>
        <dbReference type="ARBA" id="ARBA00022630"/>
    </source>
</evidence>
<dbReference type="GO" id="GO:0004499">
    <property type="term" value="F:N,N-dimethylaniline monooxygenase activity"/>
    <property type="evidence" value="ECO:0007669"/>
    <property type="project" value="InterPro"/>
</dbReference>
<dbReference type="STRING" id="1849047.A0A3D8RZT7"/>
<dbReference type="OrthoDB" id="66881at2759"/>
<dbReference type="PANTHER" id="PTHR23023">
    <property type="entry name" value="DIMETHYLANILINE MONOOXYGENASE"/>
    <property type="match status" value="1"/>
</dbReference>
<sequence length="498" mass="55631">MRSKAKRIAVIGAGLSGIATAKHLEAAGLEVVVFERSSKPGGIWLYDERRPPSPTYPSEKPSVADLYAFVDKEALEGDSKRASLKIAEYELLFAPPGPAYNGLMNNNPVGILNEMKGHPWKDGLPDNVNVRVVLEYLISYMKAFDVERLIKYNTRVMNLKKRGDLWEVQFATLIIEGSERGALIEGIEEFDAVVVATGHYHHPRVPAIPGLKEWKDVWPNRIQTSKSYRRPEVFADQTILLIGSFISSTDIAKELGPFAKHIYQSNREGSVALPAKLLPGNTERITGIASFGLPLEGLPDEVAARDSLKDGQCIPASVTLVDGRVITNIDHVISCTGYHHTYPFLSSWHDDSADVKDANETVLVTDGTQVHNLYKEVFYIPDPTLAFVGIPTFVASFTFFEYQAMAVAAVFCKKALLPSETEMRKQYEQECRNKRPGRAFHSMFSLDIPLEVNYVQDLIDWLNADAEVTGGKQVEGHSEQWHAANKRNMERLRAIFLR</sequence>
<keyword evidence="2" id="KW-0285">Flavoprotein</keyword>
<dbReference type="SUPFAM" id="SSF51905">
    <property type="entry name" value="FAD/NAD(P)-binding domain"/>
    <property type="match status" value="2"/>
</dbReference>
<evidence type="ECO:0000313" key="6">
    <source>
        <dbReference type="EMBL" id="RDW79364.1"/>
    </source>
</evidence>
<dbReference type="Pfam" id="PF00743">
    <property type="entry name" value="FMO-like"/>
    <property type="match status" value="2"/>
</dbReference>
<comment type="caution">
    <text evidence="6">The sequence shown here is derived from an EMBL/GenBank/DDBJ whole genome shotgun (WGS) entry which is preliminary data.</text>
</comment>
<dbReference type="InterPro" id="IPR050346">
    <property type="entry name" value="FMO-like"/>
</dbReference>
<organism evidence="6 7">
    <name type="scientific">Coleophoma cylindrospora</name>
    <dbReference type="NCBI Taxonomy" id="1849047"/>
    <lineage>
        <taxon>Eukaryota</taxon>
        <taxon>Fungi</taxon>
        <taxon>Dikarya</taxon>
        <taxon>Ascomycota</taxon>
        <taxon>Pezizomycotina</taxon>
        <taxon>Leotiomycetes</taxon>
        <taxon>Helotiales</taxon>
        <taxon>Dermateaceae</taxon>
        <taxon>Coleophoma</taxon>
    </lineage>
</organism>
<evidence type="ECO:0000256" key="1">
    <source>
        <dbReference type="ARBA" id="ARBA00009183"/>
    </source>
</evidence>
<dbReference type="AlphaFoldDB" id="A0A3D8RZT7"/>
<keyword evidence="7" id="KW-1185">Reference proteome</keyword>
<dbReference type="GO" id="GO:0050660">
    <property type="term" value="F:flavin adenine dinucleotide binding"/>
    <property type="evidence" value="ECO:0007669"/>
    <property type="project" value="InterPro"/>
</dbReference>
<dbReference type="Proteomes" id="UP000256645">
    <property type="component" value="Unassembled WGS sequence"/>
</dbReference>
<keyword evidence="3" id="KW-0274">FAD</keyword>
<name>A0A3D8RZT7_9HELO</name>
<evidence type="ECO:0000256" key="4">
    <source>
        <dbReference type="ARBA" id="ARBA00022857"/>
    </source>
</evidence>
<evidence type="ECO:0008006" key="8">
    <source>
        <dbReference type="Google" id="ProtNLM"/>
    </source>
</evidence>
<dbReference type="Pfam" id="PF13450">
    <property type="entry name" value="NAD_binding_8"/>
    <property type="match status" value="1"/>
</dbReference>
<comment type="similarity">
    <text evidence="1">Belongs to the FMO family.</text>
</comment>
<proteinExistence type="inferred from homology"/>
<evidence type="ECO:0000313" key="7">
    <source>
        <dbReference type="Proteomes" id="UP000256645"/>
    </source>
</evidence>
<dbReference type="InterPro" id="IPR000960">
    <property type="entry name" value="Flavin_mOase"/>
</dbReference>
<keyword evidence="4" id="KW-0521">NADP</keyword>
<dbReference type="EMBL" id="PDLM01000004">
    <property type="protein sequence ID" value="RDW79364.1"/>
    <property type="molecule type" value="Genomic_DNA"/>
</dbReference>
<accession>A0A3D8RZT7</accession>
<gene>
    <name evidence="6" type="ORF">BP6252_04002</name>
</gene>
<dbReference type="PRINTS" id="PR00419">
    <property type="entry name" value="ADXRDTASE"/>
</dbReference>
<evidence type="ECO:0000256" key="5">
    <source>
        <dbReference type="ARBA" id="ARBA00023002"/>
    </source>
</evidence>
<keyword evidence="5" id="KW-0560">Oxidoreductase</keyword>
<dbReference type="Gene3D" id="3.50.50.60">
    <property type="entry name" value="FAD/NAD(P)-binding domain"/>
    <property type="match status" value="2"/>
</dbReference>
<dbReference type="InterPro" id="IPR020946">
    <property type="entry name" value="Flavin_mOase-like"/>
</dbReference>
<dbReference type="PIRSF" id="PIRSF000332">
    <property type="entry name" value="FMO"/>
    <property type="match status" value="1"/>
</dbReference>
<dbReference type="InterPro" id="IPR036188">
    <property type="entry name" value="FAD/NAD-bd_sf"/>
</dbReference>
<evidence type="ECO:0000256" key="3">
    <source>
        <dbReference type="ARBA" id="ARBA00022827"/>
    </source>
</evidence>
<reference evidence="6 7" key="1">
    <citation type="journal article" date="2018" name="IMA Fungus">
        <title>IMA Genome-F 9: Draft genome sequence of Annulohypoxylon stygium, Aspergillus mulundensis, Berkeleyomyces basicola (syn. Thielaviopsis basicola), Ceratocystis smalleyi, two Cercospora beticola strains, Coleophoma cylindrospora, Fusarium fracticaudum, Phialophora cf. hyalina, and Morchella septimelata.</title>
        <authorList>
            <person name="Wingfield B.D."/>
            <person name="Bills G.F."/>
            <person name="Dong Y."/>
            <person name="Huang W."/>
            <person name="Nel W.J."/>
            <person name="Swalarsk-Parry B.S."/>
            <person name="Vaghefi N."/>
            <person name="Wilken P.M."/>
            <person name="An Z."/>
            <person name="de Beer Z.W."/>
            <person name="De Vos L."/>
            <person name="Chen L."/>
            <person name="Duong T.A."/>
            <person name="Gao Y."/>
            <person name="Hammerbacher A."/>
            <person name="Kikkert J.R."/>
            <person name="Li Y."/>
            <person name="Li H."/>
            <person name="Li K."/>
            <person name="Li Q."/>
            <person name="Liu X."/>
            <person name="Ma X."/>
            <person name="Naidoo K."/>
            <person name="Pethybridge S.J."/>
            <person name="Sun J."/>
            <person name="Steenkamp E.T."/>
            <person name="van der Nest M.A."/>
            <person name="van Wyk S."/>
            <person name="Wingfield M.J."/>
            <person name="Xiong C."/>
            <person name="Yue Q."/>
            <person name="Zhang X."/>
        </authorList>
    </citation>
    <scope>NUCLEOTIDE SEQUENCE [LARGE SCALE GENOMIC DNA]</scope>
    <source>
        <strain evidence="6 7">BP6252</strain>
    </source>
</reference>